<dbReference type="InterPro" id="IPR056428">
    <property type="entry name" value="WH_GTF3C1"/>
</dbReference>
<keyword evidence="2" id="KW-0597">Phosphoprotein</keyword>
<evidence type="ECO:0000256" key="4">
    <source>
        <dbReference type="ARBA" id="ARBA00023163"/>
    </source>
</evidence>
<feature type="domain" description="DUF7646" evidence="12">
    <location>
        <begin position="356"/>
        <end position="439"/>
    </location>
</feature>
<dbReference type="CDD" id="cd16169">
    <property type="entry name" value="Tau138_eWH"/>
    <property type="match status" value="1"/>
</dbReference>
<feature type="domain" description="DUF7645" evidence="11">
    <location>
        <begin position="939"/>
        <end position="999"/>
    </location>
</feature>
<feature type="domain" description="General transcription factor 3C polypeptide 1 winged-helix" evidence="8">
    <location>
        <begin position="17"/>
        <end position="117"/>
    </location>
</feature>
<evidence type="ECO:0000256" key="3">
    <source>
        <dbReference type="ARBA" id="ARBA00023125"/>
    </source>
</evidence>
<comment type="subcellular location">
    <subcellularLocation>
        <location evidence="1">Nucleus</location>
    </subcellularLocation>
</comment>
<evidence type="ECO:0000259" key="8">
    <source>
        <dbReference type="Pfam" id="PF23704"/>
    </source>
</evidence>
<proteinExistence type="predicted"/>
<feature type="region of interest" description="Disordered" evidence="6">
    <location>
        <begin position="999"/>
        <end position="1026"/>
    </location>
</feature>
<dbReference type="GO" id="GO:0000127">
    <property type="term" value="C:transcription factor TFIIIC complex"/>
    <property type="evidence" value="ECO:0007669"/>
    <property type="project" value="InterPro"/>
</dbReference>
<feature type="domain" description="DUF7599" evidence="10">
    <location>
        <begin position="255"/>
        <end position="339"/>
    </location>
</feature>
<dbReference type="PANTHER" id="PTHR15180:SF1">
    <property type="entry name" value="GENERAL TRANSCRIPTION FACTOR 3C POLYPEPTIDE 1"/>
    <property type="match status" value="1"/>
</dbReference>
<evidence type="ECO:0000259" key="10">
    <source>
        <dbReference type="Pfam" id="PF24538"/>
    </source>
</evidence>
<dbReference type="EMBL" id="JAEACU010000001">
    <property type="protein sequence ID" value="KAH7547107.1"/>
    <property type="molecule type" value="Genomic_DNA"/>
</dbReference>
<dbReference type="GO" id="GO:0003677">
    <property type="term" value="F:DNA binding"/>
    <property type="evidence" value="ECO:0007669"/>
    <property type="project" value="UniProtKB-KW"/>
</dbReference>
<dbReference type="PANTHER" id="PTHR15180">
    <property type="entry name" value="GENERAL TRANSCRIPTION FACTOR 3C POLYPEPTIDE 1"/>
    <property type="match status" value="1"/>
</dbReference>
<dbReference type="InterPro" id="IPR056062">
    <property type="entry name" value="DUF7645"/>
</dbReference>
<dbReference type="InterPro" id="IPR035625">
    <property type="entry name" value="Tfc3-like_eWH"/>
</dbReference>
<comment type="caution">
    <text evidence="14">The sequence shown here is derived from an EMBL/GenBank/DDBJ whole genome shotgun (WGS) entry which is preliminary data.</text>
</comment>
<evidence type="ECO:0000313" key="15">
    <source>
        <dbReference type="Proteomes" id="UP000813462"/>
    </source>
</evidence>
<dbReference type="Pfam" id="PF24538">
    <property type="entry name" value="DUF7599"/>
    <property type="match status" value="1"/>
</dbReference>
<accession>A0A978W573</accession>
<dbReference type="InterPro" id="IPR056467">
    <property type="entry name" value="eWH_GTF3C1"/>
</dbReference>
<evidence type="ECO:0000313" key="14">
    <source>
        <dbReference type="EMBL" id="KAH7547107.1"/>
    </source>
</evidence>
<dbReference type="GO" id="GO:0006384">
    <property type="term" value="P:transcription initiation at RNA polymerase III promoter"/>
    <property type="evidence" value="ECO:0007669"/>
    <property type="project" value="InterPro"/>
</dbReference>
<protein>
    <recommendedName>
        <fullName evidence="16">B-block binding subunit of TFIIIC domain-containing protein</fullName>
    </recommendedName>
</protein>
<keyword evidence="5" id="KW-0539">Nucleus</keyword>
<evidence type="ECO:0000259" key="11">
    <source>
        <dbReference type="Pfam" id="PF24655"/>
    </source>
</evidence>
<dbReference type="Pfam" id="PF24655">
    <property type="entry name" value="DUF7645"/>
    <property type="match status" value="1"/>
</dbReference>
<dbReference type="InterPro" id="IPR056020">
    <property type="entry name" value="DUF7599"/>
</dbReference>
<dbReference type="InterPro" id="IPR056063">
    <property type="entry name" value="DUF7646"/>
</dbReference>
<feature type="region of interest" description="Disordered" evidence="6">
    <location>
        <begin position="464"/>
        <end position="491"/>
    </location>
</feature>
<dbReference type="Pfam" id="PF24658">
    <property type="entry name" value="DUF7647"/>
    <property type="match status" value="1"/>
</dbReference>
<reference evidence="14" key="1">
    <citation type="journal article" date="2021" name="Front. Plant Sci.">
        <title>Chromosome-Scale Genome Assembly for Chinese Sour Jujube and Insights Into Its Genome Evolution and Domestication Signature.</title>
        <authorList>
            <person name="Shen L.-Y."/>
            <person name="Luo H."/>
            <person name="Wang X.-L."/>
            <person name="Wang X.-M."/>
            <person name="Qiu X.-J."/>
            <person name="Liu H."/>
            <person name="Zhou S.-S."/>
            <person name="Jia K.-H."/>
            <person name="Nie S."/>
            <person name="Bao Y.-T."/>
            <person name="Zhang R.-G."/>
            <person name="Yun Q.-Z."/>
            <person name="Chai Y.-H."/>
            <person name="Lu J.-Y."/>
            <person name="Li Y."/>
            <person name="Zhao S.-W."/>
            <person name="Mao J.-F."/>
            <person name="Jia S.-G."/>
            <person name="Mao Y.-M."/>
        </authorList>
    </citation>
    <scope>NUCLEOTIDE SEQUENCE</scope>
    <source>
        <strain evidence="14">AT0</strain>
        <tissue evidence="14">Leaf</tissue>
    </source>
</reference>
<organism evidence="14 15">
    <name type="scientific">Ziziphus jujuba var. spinosa</name>
    <dbReference type="NCBI Taxonomy" id="714518"/>
    <lineage>
        <taxon>Eukaryota</taxon>
        <taxon>Viridiplantae</taxon>
        <taxon>Streptophyta</taxon>
        <taxon>Embryophyta</taxon>
        <taxon>Tracheophyta</taxon>
        <taxon>Spermatophyta</taxon>
        <taxon>Magnoliopsida</taxon>
        <taxon>eudicotyledons</taxon>
        <taxon>Gunneridae</taxon>
        <taxon>Pentapetalae</taxon>
        <taxon>rosids</taxon>
        <taxon>fabids</taxon>
        <taxon>Rosales</taxon>
        <taxon>Rhamnaceae</taxon>
        <taxon>Paliureae</taxon>
        <taxon>Ziziphus</taxon>
    </lineage>
</organism>
<evidence type="ECO:0000259" key="9">
    <source>
        <dbReference type="Pfam" id="PF24101"/>
    </source>
</evidence>
<dbReference type="Pfam" id="PF04182">
    <property type="entry name" value="B-block_TFIIIC"/>
    <property type="match status" value="1"/>
</dbReference>
<gene>
    <name evidence="14" type="ORF">FEM48_Zijuj01G0272000</name>
</gene>
<evidence type="ECO:0000259" key="13">
    <source>
        <dbReference type="Pfam" id="PF24658"/>
    </source>
</evidence>
<dbReference type="Proteomes" id="UP000813462">
    <property type="component" value="Unassembled WGS sequence"/>
</dbReference>
<feature type="region of interest" description="Disordered" evidence="6">
    <location>
        <begin position="1294"/>
        <end position="1316"/>
    </location>
</feature>
<keyword evidence="4" id="KW-0804">Transcription</keyword>
<dbReference type="InterPro" id="IPR056064">
    <property type="entry name" value="DUF7647"/>
</dbReference>
<dbReference type="GO" id="GO:0042791">
    <property type="term" value="P:5S class rRNA transcription by RNA polymerase III"/>
    <property type="evidence" value="ECO:0007669"/>
    <property type="project" value="TreeGrafter"/>
</dbReference>
<evidence type="ECO:0000259" key="12">
    <source>
        <dbReference type="Pfam" id="PF24657"/>
    </source>
</evidence>
<evidence type="ECO:0000259" key="7">
    <source>
        <dbReference type="Pfam" id="PF04182"/>
    </source>
</evidence>
<dbReference type="InterPro" id="IPR007309">
    <property type="entry name" value="TFIIIC_Bblock-bd"/>
</dbReference>
<evidence type="ECO:0008006" key="16">
    <source>
        <dbReference type="Google" id="ProtNLM"/>
    </source>
</evidence>
<evidence type="ECO:0000256" key="2">
    <source>
        <dbReference type="ARBA" id="ARBA00022553"/>
    </source>
</evidence>
<evidence type="ECO:0000256" key="6">
    <source>
        <dbReference type="SAM" id="MobiDB-lite"/>
    </source>
</evidence>
<dbReference type="Pfam" id="PF24657">
    <property type="entry name" value="DUF7646"/>
    <property type="match status" value="1"/>
</dbReference>
<name>A0A978W573_ZIZJJ</name>
<sequence>METNRKVRIDSVYAYSMDSIISSALEEICLEGQAGVSLRTLWSRLNPSLSSANLDLSPALKQAVWTGLLGVPTIQFQANKACYGASDLSIQSFQDAEKLNLKLVAEERLRDNFLGLYNVHSANVSIPEKQRRSLQRLATARKNGITQNQLAKEFGIEGRNFHYIAKNLECQGLIVRQAALVKTKEALDEGESRNSPSVTTNLMYLSRYANYLGSQQKLEITKEEHAPEVLENANGSTANEDGFTGNRVKEDVLVKDYLPAMEKVCDLLEKANGKVLVVADIKKELGYVGSSAGHKEWRRVRSRLKDAHIVEEFQAKVNDKVECCLRMLKQFSPKSFEPKALGCVGDGCEVQQLRFGKKCQAISQLMELPIEHQIYDMIDAAGSEGLTFMEVCRRLGLDNKKNHNRLFNMVSRFGMDLQAENHKKTAVYRLWTSGKRNSELANVVNDDKVSNVHVCNLDTLDSSVETRPENEPLTLKGDTVTSEEMESRKTDIDLSNVSPVDTQSSLLLPCPGNSQECILEPRDIYSEPELNLVSREAETNITSSETPPPMLKPVSSGSYPRYPCLSLTVDSSRREKRILERLQNEKFILRGELYKWLVSLEKDKCTTTDRKTVDRIVNKLQQQGNCIVRSISVPVVTNFGHSRTVQVVMHPSIQRPSPELVSEIHDRQRSFEIQSRGTCSSRWKKNESVPVLDDIQRTQNHANSDDRAVKSEAMRTNGFILAKMIRAKLLHCFLWDYLYSSEVSNNSLSSKEHVNKLSNPHSSSKLFSLEAAIRAIPVELFLQVVGSTQKFDDMIKKCKMGLRLSDLSVQEYKSLMDTRATGRLSLLIDILRRIKLIRMISDEHPKDGVQVLQSTYTHAMELKPYIEEPISKHALSLNFGYLDLRPRIRHDFILSNREAVNEYWQTLEYAYAAAHPKAALHAFPGSAVHELFSWGSWASVRVMTADQRAELLKRITEGDLSEKLSYKQCGKIAKDLNLTLEQVLRVYYDKRQQRLNRFQGEGGDFQPVKTKRGSSSRRRKRSPEVRSVKFRKIDEATGQLNEQRCATIPDAVNQFVEEQDLLVSPLGKNKNNLPLFQEDDHLETEEPQPNEDDEGCYSVISKCAFSKMKPTRQRRFSWTEEADRKMLIQYARYRAALGAKFHRTDWASLPDLPAPPSTCKKRMASLKINIKFRKALMRLCNLLSERYVKLLEKTQDRFPEKDVCRMQGSLGGVLSRKFSDGSEHTQETHVEEESWDDFHKSDLKAALDEVLRYKRIAKLEASRGVGSSREEWQDLNMNAEEYEFQGSEENENLAATPCEDVRNQPGQPSKTGTRRSRRQRLHKKFIKLLNEEVNVSRQIYNSLAVSNAVELFKLVFLSNSTAPEVPNLLAEILRRYSEHDLFSAFNYLRDKRIMVSFAFYRGGLLRKRAAYSKRIGTMASERGFEVGGIGTQPFSLSQQFLHSISKSSFPTNCGDRATKFSNWLHERERDLMEGGIDLTDDLQCGDVFHLFALVSSGQLSISPCLPDEGVGEAEDLRSSKRKIDSYESSDGVKSKKLKSFVVSEGEIISRREKGFPGIVVSINRTAFSTADAVDLFKDQNACAGEQYVCGNELFHNTSGLSSFSHSTHFKHIHSSDSNGSLAENSHESTWKAMADYAQNLLPINFDLEKYGAINPEVFGAVCTAIQKAGDQGLSIKEVSQVINMPGEMPELIINVLQTFGRALKVNAYDTVHVVDALYRSKYFLTSVATISRELETPSCTTSIKGDDGHFVNHSENNDFSSACPQRETKMNVDNVHKVTFLNFPEEVADVCNEHQSSNVHECDMLEKVILPGGDKEEEPLKFSSGELCVPIFPWINGDGRINKIIYKGLRRRVLGIVMQNPGILEDDIIRRMDVLNPQSCRKLLELMILDNHIYVRKMHQYISNGPPLILGTLFGSSFSKSKLVCREHFFANPMSTALL</sequence>
<dbReference type="GO" id="GO:0005634">
    <property type="term" value="C:nucleus"/>
    <property type="evidence" value="ECO:0007669"/>
    <property type="project" value="UniProtKB-SubCell"/>
</dbReference>
<feature type="domain" description="B-block binding subunit of TFIIIC" evidence="7">
    <location>
        <begin position="129"/>
        <end position="210"/>
    </location>
</feature>
<feature type="domain" description="GTF3C1 extended winged-helix" evidence="9">
    <location>
        <begin position="567"/>
        <end position="676"/>
    </location>
</feature>
<dbReference type="InterPro" id="IPR044210">
    <property type="entry name" value="Tfc3-like"/>
</dbReference>
<keyword evidence="3" id="KW-0238">DNA-binding</keyword>
<dbReference type="Pfam" id="PF23704">
    <property type="entry name" value="WHD_GTF3C1_N"/>
    <property type="match status" value="1"/>
</dbReference>
<feature type="compositionally biased region" description="Basic residues" evidence="6">
    <location>
        <begin position="1009"/>
        <end position="1021"/>
    </location>
</feature>
<evidence type="ECO:0000256" key="5">
    <source>
        <dbReference type="ARBA" id="ARBA00023242"/>
    </source>
</evidence>
<feature type="domain" description="DUF7647" evidence="13">
    <location>
        <begin position="759"/>
        <end position="938"/>
    </location>
</feature>
<evidence type="ECO:0000256" key="1">
    <source>
        <dbReference type="ARBA" id="ARBA00004123"/>
    </source>
</evidence>
<dbReference type="Pfam" id="PF24101">
    <property type="entry name" value="WHD_GTF3C1"/>
    <property type="match status" value="1"/>
</dbReference>